<feature type="compositionally biased region" description="Basic and acidic residues" evidence="1">
    <location>
        <begin position="144"/>
        <end position="157"/>
    </location>
</feature>
<evidence type="ECO:0000313" key="3">
    <source>
        <dbReference type="EMBL" id="GJJ74838.1"/>
    </source>
</evidence>
<proteinExistence type="predicted"/>
<comment type="caution">
    <text evidence="3">The sequence shown here is derived from an EMBL/GenBank/DDBJ whole genome shotgun (WGS) entry which is preliminary data.</text>
</comment>
<feature type="region of interest" description="Disordered" evidence="1">
    <location>
        <begin position="134"/>
        <end position="314"/>
    </location>
</feature>
<organism evidence="3 4">
    <name type="scientific">Entomortierella parvispora</name>
    <dbReference type="NCBI Taxonomy" id="205924"/>
    <lineage>
        <taxon>Eukaryota</taxon>
        <taxon>Fungi</taxon>
        <taxon>Fungi incertae sedis</taxon>
        <taxon>Mucoromycota</taxon>
        <taxon>Mortierellomycotina</taxon>
        <taxon>Mortierellomycetes</taxon>
        <taxon>Mortierellales</taxon>
        <taxon>Mortierellaceae</taxon>
        <taxon>Entomortierella</taxon>
    </lineage>
</organism>
<dbReference type="OrthoDB" id="2440158at2759"/>
<protein>
    <submittedName>
        <fullName evidence="3">Uncharacterized protein</fullName>
    </submittedName>
</protein>
<reference evidence="3" key="1">
    <citation type="submission" date="2021-11" db="EMBL/GenBank/DDBJ databases">
        <authorList>
            <person name="Herlambang A."/>
            <person name="Guo Y."/>
            <person name="Takashima Y."/>
            <person name="Nishizawa T."/>
        </authorList>
    </citation>
    <scope>NUCLEOTIDE SEQUENCE</scope>
    <source>
        <strain evidence="3">E1425</strain>
    </source>
</reference>
<accession>A0A9P3HEG6</accession>
<sequence>MTLSSKLILTVGLALAVMTSTSMVHPAQAAAAAAASLEDEVVVDYEKYRSPPIWTGAKSKRDDPELPVPIQFRAGGARGGDSSRHHMAPRRNQPPQKRAVIYNKNPHLSLNDDLKARKASAAVVSAAQVDSNVPALQLHPRGGRRGDVRRPLGKRSDEEEEEDEQDEEVDDLESDNFFRISADGDINIDLEEPEVNGGVEALFEHIQGDDEIQDDEEIDEYGEEDENEEGDEEDDEEEEDEEQDEDELDEERRLDNEAGLQDWIEEMKSEEYFDLTGHPDGDKDLFENDHEVQSYDEDEPSPSEEELFAASWGH</sequence>
<dbReference type="Proteomes" id="UP000827284">
    <property type="component" value="Unassembled WGS sequence"/>
</dbReference>
<feature type="compositionally biased region" description="Acidic residues" evidence="1">
    <location>
        <begin position="294"/>
        <end position="307"/>
    </location>
</feature>
<feature type="region of interest" description="Disordered" evidence="1">
    <location>
        <begin position="72"/>
        <end position="98"/>
    </location>
</feature>
<feature type="compositionally biased region" description="Basic and acidic residues" evidence="1">
    <location>
        <begin position="265"/>
        <end position="293"/>
    </location>
</feature>
<evidence type="ECO:0000256" key="1">
    <source>
        <dbReference type="SAM" id="MobiDB-lite"/>
    </source>
</evidence>
<feature type="signal peptide" evidence="2">
    <location>
        <begin position="1"/>
        <end position="29"/>
    </location>
</feature>
<evidence type="ECO:0000256" key="2">
    <source>
        <dbReference type="SAM" id="SignalP"/>
    </source>
</evidence>
<feature type="compositionally biased region" description="Acidic residues" evidence="1">
    <location>
        <begin position="158"/>
        <end position="174"/>
    </location>
</feature>
<evidence type="ECO:0000313" key="4">
    <source>
        <dbReference type="Proteomes" id="UP000827284"/>
    </source>
</evidence>
<feature type="chain" id="PRO_5040297745" evidence="2">
    <location>
        <begin position="30"/>
        <end position="314"/>
    </location>
</feature>
<reference evidence="3" key="2">
    <citation type="journal article" date="2022" name="Microbiol. Resour. Announc.">
        <title>Whole-Genome Sequence of Entomortierella parvispora E1425, a Mucoromycotan Fungus Associated with Burkholderiaceae-Related Endosymbiotic Bacteria.</title>
        <authorList>
            <person name="Herlambang A."/>
            <person name="Guo Y."/>
            <person name="Takashima Y."/>
            <person name="Narisawa K."/>
            <person name="Ohta H."/>
            <person name="Nishizawa T."/>
        </authorList>
    </citation>
    <scope>NUCLEOTIDE SEQUENCE</scope>
    <source>
        <strain evidence="3">E1425</strain>
    </source>
</reference>
<keyword evidence="4" id="KW-1185">Reference proteome</keyword>
<dbReference type="EMBL" id="BQFW01000009">
    <property type="protein sequence ID" value="GJJ74838.1"/>
    <property type="molecule type" value="Genomic_DNA"/>
</dbReference>
<dbReference type="AlphaFoldDB" id="A0A9P3HEG6"/>
<gene>
    <name evidence="3" type="ORF">EMPS_07196</name>
</gene>
<keyword evidence="2" id="KW-0732">Signal</keyword>
<feature type="compositionally biased region" description="Acidic residues" evidence="1">
    <location>
        <begin position="209"/>
        <end position="249"/>
    </location>
</feature>
<name>A0A9P3HEG6_9FUNG</name>